<dbReference type="RefSeq" id="WP_133604100.1">
    <property type="nucleotide sequence ID" value="NZ_JAUFPJ010000007.1"/>
</dbReference>
<evidence type="ECO:0000313" key="2">
    <source>
        <dbReference type="Proteomes" id="UP000295357"/>
    </source>
</evidence>
<sequence>MRQSSKRVVPAMPGAYSQPPAPPPLLFSHGFSEDGLHRGLLIVLLALAALATVEALNTRVAVWLLEPVLVQVPAGR</sequence>
<protein>
    <submittedName>
        <fullName evidence="1">Uncharacterized protein</fullName>
    </submittedName>
</protein>
<accession>A0A4R6MZI2</accession>
<dbReference type="AlphaFoldDB" id="A0A4R6MZI2"/>
<name>A0A4R6MZI2_9BURK</name>
<proteinExistence type="predicted"/>
<reference evidence="1 2" key="1">
    <citation type="submission" date="2019-03" db="EMBL/GenBank/DDBJ databases">
        <title>Genomic Encyclopedia of Type Strains, Phase IV (KMG-IV): sequencing the most valuable type-strain genomes for metagenomic binning, comparative biology and taxonomic classification.</title>
        <authorList>
            <person name="Goeker M."/>
        </authorList>
    </citation>
    <scope>NUCLEOTIDE SEQUENCE [LARGE SCALE GENOMIC DNA]</scope>
    <source>
        <strain evidence="1 2">DSM 25082</strain>
    </source>
</reference>
<evidence type="ECO:0000313" key="1">
    <source>
        <dbReference type="EMBL" id="TDP07812.1"/>
    </source>
</evidence>
<dbReference type="Proteomes" id="UP000295357">
    <property type="component" value="Unassembled WGS sequence"/>
</dbReference>
<keyword evidence="2" id="KW-1185">Reference proteome</keyword>
<organism evidence="1 2">
    <name type="scientific">Roseateles asaccharophilus</name>
    <dbReference type="NCBI Taxonomy" id="582607"/>
    <lineage>
        <taxon>Bacteria</taxon>
        <taxon>Pseudomonadati</taxon>
        <taxon>Pseudomonadota</taxon>
        <taxon>Betaproteobacteria</taxon>
        <taxon>Burkholderiales</taxon>
        <taxon>Sphaerotilaceae</taxon>
        <taxon>Roseateles</taxon>
    </lineage>
</organism>
<comment type="caution">
    <text evidence="1">The sequence shown here is derived from an EMBL/GenBank/DDBJ whole genome shotgun (WGS) entry which is preliminary data.</text>
</comment>
<dbReference type="EMBL" id="SNXE01000006">
    <property type="protein sequence ID" value="TDP07812.1"/>
    <property type="molecule type" value="Genomic_DNA"/>
</dbReference>
<gene>
    <name evidence="1" type="ORF">DFR39_10672</name>
</gene>